<keyword evidence="2" id="KW-0813">Transport</keyword>
<evidence type="ECO:0000256" key="1">
    <source>
        <dbReference type="ARBA" id="ARBA00004141"/>
    </source>
</evidence>
<organism evidence="8 9">
    <name type="scientific">Rhodotorula graminis (strain WP1)</name>
    <dbReference type="NCBI Taxonomy" id="578459"/>
    <lineage>
        <taxon>Eukaryota</taxon>
        <taxon>Fungi</taxon>
        <taxon>Dikarya</taxon>
        <taxon>Basidiomycota</taxon>
        <taxon>Pucciniomycotina</taxon>
        <taxon>Microbotryomycetes</taxon>
        <taxon>Sporidiobolales</taxon>
        <taxon>Sporidiobolaceae</taxon>
        <taxon>Rhodotorula</taxon>
    </lineage>
</organism>
<feature type="transmembrane region" description="Helical" evidence="6">
    <location>
        <begin position="461"/>
        <end position="480"/>
    </location>
</feature>
<accession>A0A194S5R2</accession>
<gene>
    <name evidence="8" type="ORF">RHOBADRAFT_44280</name>
</gene>
<dbReference type="Proteomes" id="UP000053890">
    <property type="component" value="Unassembled WGS sequence"/>
</dbReference>
<dbReference type="InterPro" id="IPR011701">
    <property type="entry name" value="MFS"/>
</dbReference>
<evidence type="ECO:0000256" key="4">
    <source>
        <dbReference type="ARBA" id="ARBA00022989"/>
    </source>
</evidence>
<dbReference type="STRING" id="578459.A0A194S5R2"/>
<feature type="transmembrane region" description="Helical" evidence="6">
    <location>
        <begin position="362"/>
        <end position="382"/>
    </location>
</feature>
<keyword evidence="3 6" id="KW-0812">Transmembrane</keyword>
<evidence type="ECO:0000259" key="7">
    <source>
        <dbReference type="PROSITE" id="PS50850"/>
    </source>
</evidence>
<keyword evidence="9" id="KW-1185">Reference proteome</keyword>
<dbReference type="GeneID" id="28974825"/>
<dbReference type="PANTHER" id="PTHR43791">
    <property type="entry name" value="PERMEASE-RELATED"/>
    <property type="match status" value="1"/>
</dbReference>
<protein>
    <recommendedName>
        <fullName evidence="7">Major facilitator superfamily (MFS) profile domain-containing protein</fullName>
    </recommendedName>
</protein>
<dbReference type="GO" id="GO:0016020">
    <property type="term" value="C:membrane"/>
    <property type="evidence" value="ECO:0007669"/>
    <property type="project" value="UniProtKB-SubCell"/>
</dbReference>
<dbReference type="Gene3D" id="1.20.1250.20">
    <property type="entry name" value="MFS general substrate transporter like domains"/>
    <property type="match status" value="2"/>
</dbReference>
<dbReference type="PANTHER" id="PTHR43791:SF40">
    <property type="entry name" value="THIAMINE PATHWAY TRANSPORTER THI73"/>
    <property type="match status" value="1"/>
</dbReference>
<reference evidence="8 9" key="1">
    <citation type="journal article" date="2015" name="Front. Microbiol.">
        <title>Genome sequence of the plant growth promoting endophytic yeast Rhodotorula graminis WP1.</title>
        <authorList>
            <person name="Firrincieli A."/>
            <person name="Otillar R."/>
            <person name="Salamov A."/>
            <person name="Schmutz J."/>
            <person name="Khan Z."/>
            <person name="Redman R.S."/>
            <person name="Fleck N.D."/>
            <person name="Lindquist E."/>
            <person name="Grigoriev I.V."/>
            <person name="Doty S.L."/>
        </authorList>
    </citation>
    <scope>NUCLEOTIDE SEQUENCE [LARGE SCALE GENOMIC DNA]</scope>
    <source>
        <strain evidence="8 9">WP1</strain>
    </source>
</reference>
<feature type="domain" description="Major facilitator superfamily (MFS) profile" evidence="7">
    <location>
        <begin position="73"/>
        <end position="486"/>
    </location>
</feature>
<keyword evidence="4 6" id="KW-1133">Transmembrane helix</keyword>
<evidence type="ECO:0000256" key="6">
    <source>
        <dbReference type="SAM" id="Phobius"/>
    </source>
</evidence>
<feature type="transmembrane region" description="Helical" evidence="6">
    <location>
        <begin position="394"/>
        <end position="415"/>
    </location>
</feature>
<keyword evidence="5 6" id="KW-0472">Membrane</keyword>
<dbReference type="OMA" id="WFYAGNL"/>
<feature type="transmembrane region" description="Helical" evidence="6">
    <location>
        <begin position="159"/>
        <end position="182"/>
    </location>
</feature>
<feature type="transmembrane region" description="Helical" evidence="6">
    <location>
        <begin position="194"/>
        <end position="218"/>
    </location>
</feature>
<proteinExistence type="predicted"/>
<evidence type="ECO:0000313" key="8">
    <source>
        <dbReference type="EMBL" id="KPV74761.1"/>
    </source>
</evidence>
<feature type="transmembrane region" description="Helical" evidence="6">
    <location>
        <begin position="335"/>
        <end position="355"/>
    </location>
</feature>
<evidence type="ECO:0000256" key="2">
    <source>
        <dbReference type="ARBA" id="ARBA00022448"/>
    </source>
</evidence>
<dbReference type="InterPro" id="IPR036259">
    <property type="entry name" value="MFS_trans_sf"/>
</dbReference>
<dbReference type="GO" id="GO:0022857">
    <property type="term" value="F:transmembrane transporter activity"/>
    <property type="evidence" value="ECO:0007669"/>
    <property type="project" value="InterPro"/>
</dbReference>
<name>A0A194S5R2_RHOGW</name>
<feature type="transmembrane region" description="Helical" evidence="6">
    <location>
        <begin position="230"/>
        <end position="250"/>
    </location>
</feature>
<feature type="transmembrane region" description="Helical" evidence="6">
    <location>
        <begin position="427"/>
        <end position="449"/>
    </location>
</feature>
<evidence type="ECO:0000256" key="3">
    <source>
        <dbReference type="ARBA" id="ARBA00022692"/>
    </source>
</evidence>
<dbReference type="EMBL" id="KQ474079">
    <property type="protein sequence ID" value="KPV74761.1"/>
    <property type="molecule type" value="Genomic_DNA"/>
</dbReference>
<dbReference type="AlphaFoldDB" id="A0A194S5R2"/>
<feature type="transmembrane region" description="Helical" evidence="6">
    <location>
        <begin position="298"/>
        <end position="323"/>
    </location>
</feature>
<comment type="subcellular location">
    <subcellularLocation>
        <location evidence="1">Membrane</location>
        <topology evidence="1">Multi-pass membrane protein</topology>
    </subcellularLocation>
</comment>
<dbReference type="InterPro" id="IPR020846">
    <property type="entry name" value="MFS_dom"/>
</dbReference>
<feature type="transmembrane region" description="Helical" evidence="6">
    <location>
        <begin position="106"/>
        <end position="124"/>
    </location>
</feature>
<feature type="transmembrane region" description="Helical" evidence="6">
    <location>
        <begin position="69"/>
        <end position="86"/>
    </location>
</feature>
<dbReference type="RefSeq" id="XP_018270810.1">
    <property type="nucleotide sequence ID" value="XM_018414377.1"/>
</dbReference>
<dbReference type="SUPFAM" id="SSF103473">
    <property type="entry name" value="MFS general substrate transporter"/>
    <property type="match status" value="1"/>
</dbReference>
<evidence type="ECO:0000256" key="5">
    <source>
        <dbReference type="ARBA" id="ARBA00023136"/>
    </source>
</evidence>
<feature type="transmembrane region" description="Helical" evidence="6">
    <location>
        <begin position="136"/>
        <end position="153"/>
    </location>
</feature>
<sequence length="530" mass="57718">MSALVSMSSNTTEATCDKKLEEGVGRTVAATDSPLAAISEEDGDEGAKLAGDVAVEYTEEEEKAVRRKVFIRIVPLLAAVYFSQFLDKGSVNYSAVMGLPLASKGVEWNLSVMAFYIGFVIFEIPQALLAQRLPMAKWLGFNICIWSGALWLHSATSLFAPFFVFRIVLGAAESVVSPVLIANVAAWFKKDEQATVVGLFYAMNGVATVVGGALSYGLNEYEGSVARWRLIYFVLGAMATVVGVAVLIFLPDSVSSAKFLTPRERQIALERVRSNQSGTISRRWKKVQALEACRDPKVWLLCALMFVISVPNAAITSFTSILIKSFGYSSSEALLYNMPSGAVQLVTTLTIAVWADKRRVRMLPFIGAVIPSIIGFALLLAYSKSGSTKEHKTVLLVGVFLSQTFVSSLSLLFSWSASNIAGSSKRSVVNGALLVSFAGGNICGSQAFQQSTAPLYLPGKITLFVLLVLLVPLALVLRWYTLRLNRKKAEQVRALVEANGWTDEDLQREKDAMAFKDATDSENVFYVYVC</sequence>
<evidence type="ECO:0000313" key="9">
    <source>
        <dbReference type="Proteomes" id="UP000053890"/>
    </source>
</evidence>
<dbReference type="Pfam" id="PF07690">
    <property type="entry name" value="MFS_1"/>
    <property type="match status" value="1"/>
</dbReference>
<dbReference type="PROSITE" id="PS50850">
    <property type="entry name" value="MFS"/>
    <property type="match status" value="1"/>
</dbReference>
<dbReference type="OrthoDB" id="6730379at2759"/>